<keyword evidence="3 5" id="KW-1133">Transmembrane helix</keyword>
<sequence length="186" mass="20382">MIRDARLPYLVTGMMILATAMCLLAMGRVMICPCGYIDLWGAVGSAEANMQLADWYTPSHLLHGLLFYAGLWAVLPRLSVGWRLVLATALECAWELLENTDAVIGYYRANTVSGEYIGDSVVNSLSDIAVMLLGFGLARVLPVWASIALLVGFEVLTAFLIRDGLALNILMFVWPLEAVLEWQQAG</sequence>
<evidence type="ECO:0000256" key="3">
    <source>
        <dbReference type="ARBA" id="ARBA00022989"/>
    </source>
</evidence>
<evidence type="ECO:0000256" key="2">
    <source>
        <dbReference type="ARBA" id="ARBA00022692"/>
    </source>
</evidence>
<keyword evidence="1" id="KW-1003">Cell membrane</keyword>
<organism evidence="6 7">
    <name type="scientific">Roseovarius litoreus</name>
    <dbReference type="NCBI Taxonomy" id="1155722"/>
    <lineage>
        <taxon>Bacteria</taxon>
        <taxon>Pseudomonadati</taxon>
        <taxon>Pseudomonadota</taxon>
        <taxon>Alphaproteobacteria</taxon>
        <taxon>Rhodobacterales</taxon>
        <taxon>Roseobacteraceae</taxon>
        <taxon>Roseovarius</taxon>
    </lineage>
</organism>
<evidence type="ECO:0000313" key="7">
    <source>
        <dbReference type="Proteomes" id="UP000322545"/>
    </source>
</evidence>
<evidence type="ECO:0000313" key="6">
    <source>
        <dbReference type="EMBL" id="SHL38430.1"/>
    </source>
</evidence>
<protein>
    <submittedName>
        <fullName evidence="6">Uncharacterized protein</fullName>
    </submittedName>
</protein>
<dbReference type="Proteomes" id="UP000322545">
    <property type="component" value="Unassembled WGS sequence"/>
</dbReference>
<evidence type="ECO:0000256" key="5">
    <source>
        <dbReference type="SAM" id="Phobius"/>
    </source>
</evidence>
<keyword evidence="2 5" id="KW-0812">Transmembrane</keyword>
<feature type="transmembrane region" description="Helical" evidence="5">
    <location>
        <begin position="7"/>
        <end position="31"/>
    </location>
</feature>
<feature type="transmembrane region" description="Helical" evidence="5">
    <location>
        <begin position="55"/>
        <end position="75"/>
    </location>
</feature>
<gene>
    <name evidence="6" type="ORF">SAMN05443432_101323</name>
</gene>
<keyword evidence="4 5" id="KW-0472">Membrane</keyword>
<dbReference type="Pfam" id="PF10755">
    <property type="entry name" value="DUF2585"/>
    <property type="match status" value="1"/>
</dbReference>
<feature type="transmembrane region" description="Helical" evidence="5">
    <location>
        <begin position="143"/>
        <end position="161"/>
    </location>
</feature>
<reference evidence="6 7" key="1">
    <citation type="submission" date="2016-11" db="EMBL/GenBank/DDBJ databases">
        <authorList>
            <person name="Varghese N."/>
            <person name="Submissions S."/>
        </authorList>
    </citation>
    <scope>NUCLEOTIDE SEQUENCE [LARGE SCALE GENOMIC DNA]</scope>
    <source>
        <strain evidence="6 7">DSM 28249</strain>
    </source>
</reference>
<proteinExistence type="predicted"/>
<dbReference type="EMBL" id="FRCB01000001">
    <property type="protein sequence ID" value="SHL38430.1"/>
    <property type="molecule type" value="Genomic_DNA"/>
</dbReference>
<dbReference type="InterPro" id="IPR019691">
    <property type="entry name" value="DUF2585"/>
</dbReference>
<accession>A0A1M7A6S9</accession>
<dbReference type="RefSeq" id="WP_149778365.1">
    <property type="nucleotide sequence ID" value="NZ_FRCB01000001.1"/>
</dbReference>
<evidence type="ECO:0000256" key="1">
    <source>
        <dbReference type="ARBA" id="ARBA00022475"/>
    </source>
</evidence>
<dbReference type="GO" id="GO:0005886">
    <property type="term" value="C:plasma membrane"/>
    <property type="evidence" value="ECO:0007669"/>
    <property type="project" value="InterPro"/>
</dbReference>
<name>A0A1M7A6S9_9RHOB</name>
<dbReference type="AlphaFoldDB" id="A0A1M7A6S9"/>
<keyword evidence="7" id="KW-1185">Reference proteome</keyword>
<evidence type="ECO:0000256" key="4">
    <source>
        <dbReference type="ARBA" id="ARBA00023136"/>
    </source>
</evidence>